<sequence>MDKVEPVALEQTDSVEANTEQVNQPQTSTEVTTEETLVVTTVEKGELTNAVEEMATPEESTKMDCESSTEAQVDAVVTKPNESTEKPSAIETTPNSMERSNAEPSIGASSLMETEKNPSEKTTATTNGLSLLATYSSDVDSDVEEVAPTQDDDVVEVPVTGCTAYRRSVAVAASSDSESEKSSSSSDSDSNSEGEYLTVLRKKIEKRINTEDCDEDDEDFDEDEAVGNGRPRGRRQPPKVRGEMLLDDLPPIHQLEITVPEDECVELGKVQSIVDQLVLVDVLPNSMLFDLDTVLFLEKGRKVLGQVFDVLGQVADPIYCVRFNSNQQIVDRDIKVGDVVYCAPKTEHTQFVILSKLMQVRGSDASWEHDVEPPERYIDYSDDEAEREARQDQRKRRQRDRTNSTDSVDTVQTEASSVAEPPARQRGRRAHRAESFRQHQQPQQQPRRQQQPQQQQQDFQQPLDASSHYNYHPSYNPGSWHSNYYHNFHPPPNNFNMPPQPAAMGMHFPVPNYGYGMPMGMPPHMMPAMPQMYAPPPPFGQPPPSSPQHNQRQPPRSGH</sequence>
<dbReference type="AlphaFoldDB" id="B4MZN6"/>
<dbReference type="PANTHER" id="PTHR31633:SF1">
    <property type="entry name" value="H_ACA RIBONUCLEOPROTEIN COMPLEX NON-CORE SUBUNIT NAF1"/>
    <property type="match status" value="1"/>
</dbReference>
<evidence type="ECO:0000256" key="5">
    <source>
        <dbReference type="ARBA" id="ARBA00022552"/>
    </source>
</evidence>
<feature type="compositionally biased region" description="Polar residues" evidence="9">
    <location>
        <begin position="120"/>
        <end position="129"/>
    </location>
</feature>
<dbReference type="GO" id="GO:0001522">
    <property type="term" value="P:pseudouridine synthesis"/>
    <property type="evidence" value="ECO:0007669"/>
    <property type="project" value="InterPro"/>
</dbReference>
<feature type="compositionally biased region" description="Polar residues" evidence="9">
    <location>
        <begin position="404"/>
        <end position="416"/>
    </location>
</feature>
<feature type="region of interest" description="Disordered" evidence="9">
    <location>
        <begin position="531"/>
        <end position="559"/>
    </location>
</feature>
<proteinExistence type="inferred from homology"/>
<dbReference type="KEGG" id="dwi:6644190"/>
<comment type="similarity">
    <text evidence="2">Belongs to the NAF1 family.</text>
</comment>
<keyword evidence="11" id="KW-1185">Reference proteome</keyword>
<dbReference type="PANTHER" id="PTHR31633">
    <property type="entry name" value="H/ACA RIBONUCLEOPROTEIN COMPLEX NON-CORE SUBUNIT NAF1"/>
    <property type="match status" value="1"/>
</dbReference>
<feature type="region of interest" description="Disordered" evidence="9">
    <location>
        <begin position="52"/>
        <end position="129"/>
    </location>
</feature>
<evidence type="ECO:0000313" key="10">
    <source>
        <dbReference type="EMBL" id="EDW77821.1"/>
    </source>
</evidence>
<dbReference type="eggNOG" id="KOG2236">
    <property type="taxonomic scope" value="Eukaryota"/>
</dbReference>
<dbReference type="OrthoDB" id="21550at2759"/>
<dbReference type="GO" id="GO:0003723">
    <property type="term" value="F:RNA binding"/>
    <property type="evidence" value="ECO:0007669"/>
    <property type="project" value="UniProtKB-KW"/>
</dbReference>
<dbReference type="PhylomeDB" id="B4MZN6"/>
<feature type="region of interest" description="Disordered" evidence="9">
    <location>
        <begin position="1"/>
        <end position="33"/>
    </location>
</feature>
<feature type="region of interest" description="Disordered" evidence="9">
    <location>
        <begin position="365"/>
        <end position="474"/>
    </location>
</feature>
<protein>
    <recommendedName>
        <fullName evidence="3">H/ACA ribonucleoprotein complex non-core subunit NAF1</fullName>
    </recommendedName>
</protein>
<dbReference type="Gene3D" id="2.40.10.230">
    <property type="entry name" value="Probable tRNA pseudouridine synthase domain"/>
    <property type="match status" value="1"/>
</dbReference>
<dbReference type="GO" id="GO:0000493">
    <property type="term" value="P:box H/ACA snoRNP assembly"/>
    <property type="evidence" value="ECO:0007669"/>
    <property type="project" value="InterPro"/>
</dbReference>
<evidence type="ECO:0000256" key="4">
    <source>
        <dbReference type="ARBA" id="ARBA00022517"/>
    </source>
</evidence>
<keyword evidence="4" id="KW-0690">Ribosome biogenesis</keyword>
<dbReference type="FunFam" id="2.40.10.230:FF:000002">
    <property type="entry name" value="H/ACA ribonucleoprotein complex non-core subunit NAF1"/>
    <property type="match status" value="1"/>
</dbReference>
<evidence type="ECO:0000256" key="1">
    <source>
        <dbReference type="ARBA" id="ARBA00004123"/>
    </source>
</evidence>
<feature type="region of interest" description="Disordered" evidence="9">
    <location>
        <begin position="211"/>
        <end position="241"/>
    </location>
</feature>
<keyword evidence="7" id="KW-0694">RNA-binding</keyword>
<comment type="subcellular location">
    <subcellularLocation>
        <location evidence="1">Nucleus</location>
    </subcellularLocation>
</comment>
<dbReference type="FunCoup" id="B4MZN6">
    <property type="interactions" value="10"/>
</dbReference>
<dbReference type="EMBL" id="CH963920">
    <property type="protein sequence ID" value="EDW77821.1"/>
    <property type="molecule type" value="Genomic_DNA"/>
</dbReference>
<reference evidence="10 11" key="1">
    <citation type="journal article" date="2007" name="Nature">
        <title>Evolution of genes and genomes on the Drosophila phylogeny.</title>
        <authorList>
            <consortium name="Drosophila 12 Genomes Consortium"/>
            <person name="Clark A.G."/>
            <person name="Eisen M.B."/>
            <person name="Smith D.R."/>
            <person name="Bergman C.M."/>
            <person name="Oliver B."/>
            <person name="Markow T.A."/>
            <person name="Kaufman T.C."/>
            <person name="Kellis M."/>
            <person name="Gelbart W."/>
            <person name="Iyer V.N."/>
            <person name="Pollard D.A."/>
            <person name="Sackton T.B."/>
            <person name="Larracuente A.M."/>
            <person name="Singh N.D."/>
            <person name="Abad J.P."/>
            <person name="Abt D.N."/>
            <person name="Adryan B."/>
            <person name="Aguade M."/>
            <person name="Akashi H."/>
            <person name="Anderson W.W."/>
            <person name="Aquadro C.F."/>
            <person name="Ardell D.H."/>
            <person name="Arguello R."/>
            <person name="Artieri C.G."/>
            <person name="Barbash D.A."/>
            <person name="Barker D."/>
            <person name="Barsanti P."/>
            <person name="Batterham P."/>
            <person name="Batzoglou S."/>
            <person name="Begun D."/>
            <person name="Bhutkar A."/>
            <person name="Blanco E."/>
            <person name="Bosak S.A."/>
            <person name="Bradley R.K."/>
            <person name="Brand A.D."/>
            <person name="Brent M.R."/>
            <person name="Brooks A.N."/>
            <person name="Brown R.H."/>
            <person name="Butlin R.K."/>
            <person name="Caggese C."/>
            <person name="Calvi B.R."/>
            <person name="Bernardo de Carvalho A."/>
            <person name="Caspi A."/>
            <person name="Castrezana S."/>
            <person name="Celniker S.E."/>
            <person name="Chang J.L."/>
            <person name="Chapple C."/>
            <person name="Chatterji S."/>
            <person name="Chinwalla A."/>
            <person name="Civetta A."/>
            <person name="Clifton S.W."/>
            <person name="Comeron J.M."/>
            <person name="Costello J.C."/>
            <person name="Coyne J.A."/>
            <person name="Daub J."/>
            <person name="David R.G."/>
            <person name="Delcher A.L."/>
            <person name="Delehaunty K."/>
            <person name="Do C.B."/>
            <person name="Ebling H."/>
            <person name="Edwards K."/>
            <person name="Eickbush T."/>
            <person name="Evans J.D."/>
            <person name="Filipski A."/>
            <person name="Findeiss S."/>
            <person name="Freyhult E."/>
            <person name="Fulton L."/>
            <person name="Fulton R."/>
            <person name="Garcia A.C."/>
            <person name="Gardiner A."/>
            <person name="Garfield D.A."/>
            <person name="Garvin B.E."/>
            <person name="Gibson G."/>
            <person name="Gilbert D."/>
            <person name="Gnerre S."/>
            <person name="Godfrey J."/>
            <person name="Good R."/>
            <person name="Gotea V."/>
            <person name="Gravely B."/>
            <person name="Greenberg A.J."/>
            <person name="Griffiths-Jones S."/>
            <person name="Gross S."/>
            <person name="Guigo R."/>
            <person name="Gustafson E.A."/>
            <person name="Haerty W."/>
            <person name="Hahn M.W."/>
            <person name="Halligan D.L."/>
            <person name="Halpern A.L."/>
            <person name="Halter G.M."/>
            <person name="Han M.V."/>
            <person name="Heger A."/>
            <person name="Hillier L."/>
            <person name="Hinrichs A.S."/>
            <person name="Holmes I."/>
            <person name="Hoskins R.A."/>
            <person name="Hubisz M.J."/>
            <person name="Hultmark D."/>
            <person name="Huntley M.A."/>
            <person name="Jaffe D.B."/>
            <person name="Jagadeeshan S."/>
            <person name="Jeck W.R."/>
            <person name="Johnson J."/>
            <person name="Jones C.D."/>
            <person name="Jordan W.C."/>
            <person name="Karpen G.H."/>
            <person name="Kataoka E."/>
            <person name="Keightley P.D."/>
            <person name="Kheradpour P."/>
            <person name="Kirkness E.F."/>
            <person name="Koerich L.B."/>
            <person name="Kristiansen K."/>
            <person name="Kudrna D."/>
            <person name="Kulathinal R.J."/>
            <person name="Kumar S."/>
            <person name="Kwok R."/>
            <person name="Lander E."/>
            <person name="Langley C.H."/>
            <person name="Lapoint R."/>
            <person name="Lazzaro B.P."/>
            <person name="Lee S.J."/>
            <person name="Levesque L."/>
            <person name="Li R."/>
            <person name="Lin C.F."/>
            <person name="Lin M.F."/>
            <person name="Lindblad-Toh K."/>
            <person name="Llopart A."/>
            <person name="Long M."/>
            <person name="Low L."/>
            <person name="Lozovsky E."/>
            <person name="Lu J."/>
            <person name="Luo M."/>
            <person name="Machado C.A."/>
            <person name="Makalowski W."/>
            <person name="Marzo M."/>
            <person name="Matsuda M."/>
            <person name="Matzkin L."/>
            <person name="McAllister B."/>
            <person name="McBride C.S."/>
            <person name="McKernan B."/>
            <person name="McKernan K."/>
            <person name="Mendez-Lago M."/>
            <person name="Minx P."/>
            <person name="Mollenhauer M.U."/>
            <person name="Montooth K."/>
            <person name="Mount S.M."/>
            <person name="Mu X."/>
            <person name="Myers E."/>
            <person name="Negre B."/>
            <person name="Newfeld S."/>
            <person name="Nielsen R."/>
            <person name="Noor M.A."/>
            <person name="O'Grady P."/>
            <person name="Pachter L."/>
            <person name="Papaceit M."/>
            <person name="Parisi M.J."/>
            <person name="Parisi M."/>
            <person name="Parts L."/>
            <person name="Pedersen J.S."/>
            <person name="Pesole G."/>
            <person name="Phillippy A.M."/>
            <person name="Ponting C.P."/>
            <person name="Pop M."/>
            <person name="Porcelli D."/>
            <person name="Powell J.R."/>
            <person name="Prohaska S."/>
            <person name="Pruitt K."/>
            <person name="Puig M."/>
            <person name="Quesneville H."/>
            <person name="Ram K.R."/>
            <person name="Rand D."/>
            <person name="Rasmussen M.D."/>
            <person name="Reed L.K."/>
            <person name="Reenan R."/>
            <person name="Reily A."/>
            <person name="Remington K.A."/>
            <person name="Rieger T.T."/>
            <person name="Ritchie M.G."/>
            <person name="Robin C."/>
            <person name="Rogers Y.H."/>
            <person name="Rohde C."/>
            <person name="Rozas J."/>
            <person name="Rubenfield M.J."/>
            <person name="Ruiz A."/>
            <person name="Russo S."/>
            <person name="Salzberg S.L."/>
            <person name="Sanchez-Gracia A."/>
            <person name="Saranga D.J."/>
            <person name="Sato H."/>
            <person name="Schaeffer S.W."/>
            <person name="Schatz M.C."/>
            <person name="Schlenke T."/>
            <person name="Schwartz R."/>
            <person name="Segarra C."/>
            <person name="Singh R.S."/>
            <person name="Sirot L."/>
            <person name="Sirota M."/>
            <person name="Sisneros N.B."/>
            <person name="Smith C.D."/>
            <person name="Smith T.F."/>
            <person name="Spieth J."/>
            <person name="Stage D.E."/>
            <person name="Stark A."/>
            <person name="Stephan W."/>
            <person name="Strausberg R.L."/>
            <person name="Strempel S."/>
            <person name="Sturgill D."/>
            <person name="Sutton G."/>
            <person name="Sutton G.G."/>
            <person name="Tao W."/>
            <person name="Teichmann S."/>
            <person name="Tobari Y.N."/>
            <person name="Tomimura Y."/>
            <person name="Tsolas J.M."/>
            <person name="Valente V.L."/>
            <person name="Venter E."/>
            <person name="Venter J.C."/>
            <person name="Vicario S."/>
            <person name="Vieira F.G."/>
            <person name="Vilella A.J."/>
            <person name="Villasante A."/>
            <person name="Walenz B."/>
            <person name="Wang J."/>
            <person name="Wasserman M."/>
            <person name="Watts T."/>
            <person name="Wilson D."/>
            <person name="Wilson R.K."/>
            <person name="Wing R.A."/>
            <person name="Wolfner M.F."/>
            <person name="Wong A."/>
            <person name="Wong G.K."/>
            <person name="Wu C.I."/>
            <person name="Wu G."/>
            <person name="Yamamoto D."/>
            <person name="Yang H.P."/>
            <person name="Yang S.P."/>
            <person name="Yorke J.A."/>
            <person name="Yoshida K."/>
            <person name="Zdobnov E."/>
            <person name="Zhang P."/>
            <person name="Zhang Y."/>
            <person name="Zimin A.V."/>
            <person name="Baldwin J."/>
            <person name="Abdouelleil A."/>
            <person name="Abdulkadir J."/>
            <person name="Abebe A."/>
            <person name="Abera B."/>
            <person name="Abreu J."/>
            <person name="Acer S.C."/>
            <person name="Aftuck L."/>
            <person name="Alexander A."/>
            <person name="An P."/>
            <person name="Anderson E."/>
            <person name="Anderson S."/>
            <person name="Arachi H."/>
            <person name="Azer M."/>
            <person name="Bachantsang P."/>
            <person name="Barry A."/>
            <person name="Bayul T."/>
            <person name="Berlin A."/>
            <person name="Bessette D."/>
            <person name="Bloom T."/>
            <person name="Blye J."/>
            <person name="Boguslavskiy L."/>
            <person name="Bonnet C."/>
            <person name="Boukhgalter B."/>
            <person name="Bourzgui I."/>
            <person name="Brown A."/>
            <person name="Cahill P."/>
            <person name="Channer S."/>
            <person name="Cheshatsang Y."/>
            <person name="Chuda L."/>
            <person name="Citroen M."/>
            <person name="Collymore A."/>
            <person name="Cooke P."/>
            <person name="Costello M."/>
            <person name="D'Aco K."/>
            <person name="Daza R."/>
            <person name="De Haan G."/>
            <person name="DeGray S."/>
            <person name="DeMaso C."/>
            <person name="Dhargay N."/>
            <person name="Dooley K."/>
            <person name="Dooley E."/>
            <person name="Doricent M."/>
            <person name="Dorje P."/>
            <person name="Dorjee K."/>
            <person name="Dupes A."/>
            <person name="Elong R."/>
            <person name="Falk J."/>
            <person name="Farina A."/>
            <person name="Faro S."/>
            <person name="Ferguson D."/>
            <person name="Fisher S."/>
            <person name="Foley C.D."/>
            <person name="Franke A."/>
            <person name="Friedrich D."/>
            <person name="Gadbois L."/>
            <person name="Gearin G."/>
            <person name="Gearin C.R."/>
            <person name="Giannoukos G."/>
            <person name="Goode T."/>
            <person name="Graham J."/>
            <person name="Grandbois E."/>
            <person name="Grewal S."/>
            <person name="Gyaltsen K."/>
            <person name="Hafez N."/>
            <person name="Hagos B."/>
            <person name="Hall J."/>
            <person name="Henson C."/>
            <person name="Hollinger A."/>
            <person name="Honan T."/>
            <person name="Huard M.D."/>
            <person name="Hughes L."/>
            <person name="Hurhula B."/>
            <person name="Husby M.E."/>
            <person name="Kamat A."/>
            <person name="Kanga B."/>
            <person name="Kashin S."/>
            <person name="Khazanovich D."/>
            <person name="Kisner P."/>
            <person name="Lance K."/>
            <person name="Lara M."/>
            <person name="Lee W."/>
            <person name="Lennon N."/>
            <person name="Letendre F."/>
            <person name="LeVine R."/>
            <person name="Lipovsky A."/>
            <person name="Liu X."/>
            <person name="Liu J."/>
            <person name="Liu S."/>
            <person name="Lokyitsang T."/>
            <person name="Lokyitsang Y."/>
            <person name="Lubonja R."/>
            <person name="Lui A."/>
            <person name="MacDonald P."/>
            <person name="Magnisalis V."/>
            <person name="Maru K."/>
            <person name="Matthews C."/>
            <person name="McCusker W."/>
            <person name="McDonough S."/>
            <person name="Mehta T."/>
            <person name="Meldrim J."/>
            <person name="Meneus L."/>
            <person name="Mihai O."/>
            <person name="Mihalev A."/>
            <person name="Mihova T."/>
            <person name="Mittelman R."/>
            <person name="Mlenga V."/>
            <person name="Montmayeur A."/>
            <person name="Mulrain L."/>
            <person name="Navidi A."/>
            <person name="Naylor J."/>
            <person name="Negash T."/>
            <person name="Nguyen T."/>
            <person name="Nguyen N."/>
            <person name="Nicol R."/>
            <person name="Norbu C."/>
            <person name="Norbu N."/>
            <person name="Novod N."/>
            <person name="O'Neill B."/>
            <person name="Osman S."/>
            <person name="Markiewicz E."/>
            <person name="Oyono O.L."/>
            <person name="Patti C."/>
            <person name="Phunkhang P."/>
            <person name="Pierre F."/>
            <person name="Priest M."/>
            <person name="Raghuraman S."/>
            <person name="Rege F."/>
            <person name="Reyes R."/>
            <person name="Rise C."/>
            <person name="Rogov P."/>
            <person name="Ross K."/>
            <person name="Ryan E."/>
            <person name="Settipalli S."/>
            <person name="Shea T."/>
            <person name="Sherpa N."/>
            <person name="Shi L."/>
            <person name="Shih D."/>
            <person name="Sparrow T."/>
            <person name="Spaulding J."/>
            <person name="Stalker J."/>
            <person name="Stange-Thomann N."/>
            <person name="Stavropoulos S."/>
            <person name="Stone C."/>
            <person name="Strader C."/>
            <person name="Tesfaye S."/>
            <person name="Thomson T."/>
            <person name="Thoulutsang Y."/>
            <person name="Thoulutsang D."/>
            <person name="Topham K."/>
            <person name="Topping I."/>
            <person name="Tsamla T."/>
            <person name="Vassiliev H."/>
            <person name="Vo A."/>
            <person name="Wangchuk T."/>
            <person name="Wangdi T."/>
            <person name="Weiand M."/>
            <person name="Wilkinson J."/>
            <person name="Wilson A."/>
            <person name="Yadav S."/>
            <person name="Young G."/>
            <person name="Yu Q."/>
            <person name="Zembek L."/>
            <person name="Zhong D."/>
            <person name="Zimmer A."/>
            <person name="Zwirko Z."/>
            <person name="Jaffe D.B."/>
            <person name="Alvarez P."/>
            <person name="Brockman W."/>
            <person name="Butler J."/>
            <person name="Chin C."/>
            <person name="Gnerre S."/>
            <person name="Grabherr M."/>
            <person name="Kleber M."/>
            <person name="Mauceli E."/>
            <person name="MacCallum I."/>
        </authorList>
    </citation>
    <scope>NUCLEOTIDE SEQUENCE [LARGE SCALE GENOMIC DNA]</scope>
    <source>
        <strain evidence="11">Tucson 14030-0811.24</strain>
    </source>
</reference>
<dbReference type="HOGENOM" id="CLU_035652_0_0_1"/>
<feature type="compositionally biased region" description="Polar residues" evidence="9">
    <location>
        <begin position="548"/>
        <end position="559"/>
    </location>
</feature>
<dbReference type="GO" id="GO:0006364">
    <property type="term" value="P:rRNA processing"/>
    <property type="evidence" value="ECO:0007669"/>
    <property type="project" value="UniProtKB-KW"/>
</dbReference>
<keyword evidence="5" id="KW-0698">rRNA processing</keyword>
<dbReference type="Pfam" id="PF04410">
    <property type="entry name" value="Gar1"/>
    <property type="match status" value="1"/>
</dbReference>
<evidence type="ECO:0000256" key="9">
    <source>
        <dbReference type="SAM" id="MobiDB-lite"/>
    </source>
</evidence>
<accession>B4MZN6</accession>
<feature type="compositionally biased region" description="Polar residues" evidence="9">
    <location>
        <begin position="11"/>
        <end position="26"/>
    </location>
</feature>
<feature type="compositionally biased region" description="Low complexity" evidence="9">
    <location>
        <begin position="182"/>
        <end position="193"/>
    </location>
</feature>
<dbReference type="SMR" id="B4MZN6"/>
<dbReference type="Proteomes" id="UP000007798">
    <property type="component" value="Unassembled WGS sequence"/>
</dbReference>
<dbReference type="InterPro" id="IPR009000">
    <property type="entry name" value="Transl_B-barrel_sf"/>
</dbReference>
<dbReference type="SUPFAM" id="SSF50447">
    <property type="entry name" value="Translation proteins"/>
    <property type="match status" value="1"/>
</dbReference>
<evidence type="ECO:0000256" key="6">
    <source>
        <dbReference type="ARBA" id="ARBA00022553"/>
    </source>
</evidence>
<dbReference type="OMA" id="WKNDDEP"/>
<organism evidence="10 11">
    <name type="scientific">Drosophila willistoni</name>
    <name type="common">Fruit fly</name>
    <dbReference type="NCBI Taxonomy" id="7260"/>
    <lineage>
        <taxon>Eukaryota</taxon>
        <taxon>Metazoa</taxon>
        <taxon>Ecdysozoa</taxon>
        <taxon>Arthropoda</taxon>
        <taxon>Hexapoda</taxon>
        <taxon>Insecta</taxon>
        <taxon>Pterygota</taxon>
        <taxon>Neoptera</taxon>
        <taxon>Endopterygota</taxon>
        <taxon>Diptera</taxon>
        <taxon>Brachycera</taxon>
        <taxon>Muscomorpha</taxon>
        <taxon>Ephydroidea</taxon>
        <taxon>Drosophilidae</taxon>
        <taxon>Drosophila</taxon>
        <taxon>Sophophora</taxon>
    </lineage>
</organism>
<dbReference type="InterPro" id="IPR040309">
    <property type="entry name" value="Naf1"/>
</dbReference>
<dbReference type="GO" id="GO:0043489">
    <property type="term" value="P:RNA stabilization"/>
    <property type="evidence" value="ECO:0007669"/>
    <property type="project" value="UniProtKB-ARBA"/>
</dbReference>
<name>B4MZN6_DROWI</name>
<feature type="compositionally biased region" description="Basic and acidic residues" evidence="9">
    <location>
        <begin position="366"/>
        <end position="379"/>
    </location>
</feature>
<dbReference type="InParanoid" id="B4MZN6"/>
<dbReference type="STRING" id="7260.B4MZN6"/>
<keyword evidence="6" id="KW-0597">Phosphoprotein</keyword>
<dbReference type="GO" id="GO:0005732">
    <property type="term" value="C:sno(s)RNA-containing ribonucleoprotein complex"/>
    <property type="evidence" value="ECO:0007669"/>
    <property type="project" value="InterPro"/>
</dbReference>
<evidence type="ECO:0000256" key="8">
    <source>
        <dbReference type="ARBA" id="ARBA00023242"/>
    </source>
</evidence>
<feature type="compositionally biased region" description="Low complexity" evidence="9">
    <location>
        <begin position="438"/>
        <end position="462"/>
    </location>
</feature>
<feature type="region of interest" description="Disordered" evidence="9">
    <location>
        <begin position="171"/>
        <end position="194"/>
    </location>
</feature>
<gene>
    <name evidence="10" type="primary">Dwil\GK24689</name>
    <name evidence="10" type="ORF">Dwil_GK24689</name>
</gene>
<evidence type="ECO:0000256" key="3">
    <source>
        <dbReference type="ARBA" id="ARBA00021438"/>
    </source>
</evidence>
<keyword evidence="8" id="KW-0539">Nucleus</keyword>
<evidence type="ECO:0000256" key="7">
    <source>
        <dbReference type="ARBA" id="ARBA00022884"/>
    </source>
</evidence>
<feature type="compositionally biased region" description="Pro residues" evidence="9">
    <location>
        <begin position="533"/>
        <end position="546"/>
    </location>
</feature>
<feature type="compositionally biased region" description="Polar residues" evidence="9">
    <location>
        <begin position="90"/>
        <end position="112"/>
    </location>
</feature>
<dbReference type="GO" id="GO:0005634">
    <property type="term" value="C:nucleus"/>
    <property type="evidence" value="ECO:0007669"/>
    <property type="project" value="UniProtKB-SubCell"/>
</dbReference>
<dbReference type="InterPro" id="IPR007504">
    <property type="entry name" value="H/ACA_rnp_Gar1/Naf1"/>
</dbReference>
<evidence type="ECO:0000313" key="11">
    <source>
        <dbReference type="Proteomes" id="UP000007798"/>
    </source>
</evidence>
<evidence type="ECO:0000256" key="2">
    <source>
        <dbReference type="ARBA" id="ARBA00009801"/>
    </source>
</evidence>
<feature type="compositionally biased region" description="Acidic residues" evidence="9">
    <location>
        <begin position="211"/>
        <end position="225"/>
    </location>
</feature>
<dbReference type="InterPro" id="IPR038664">
    <property type="entry name" value="Gar1/Naf1_Cbf5-bd_sf"/>
</dbReference>